<dbReference type="InterPro" id="IPR001789">
    <property type="entry name" value="Sig_transdc_resp-reg_receiver"/>
</dbReference>
<dbReference type="PANTHER" id="PTHR44591:SF3">
    <property type="entry name" value="RESPONSE REGULATORY DOMAIN-CONTAINING PROTEIN"/>
    <property type="match status" value="1"/>
</dbReference>
<name>A0A523XIG3_UNCT6</name>
<dbReference type="SUPFAM" id="SSF52172">
    <property type="entry name" value="CheY-like"/>
    <property type="match status" value="1"/>
</dbReference>
<dbReference type="Pfam" id="PF00072">
    <property type="entry name" value="Response_reg"/>
    <property type="match status" value="1"/>
</dbReference>
<evidence type="ECO:0000313" key="5">
    <source>
        <dbReference type="Proteomes" id="UP000315534"/>
    </source>
</evidence>
<evidence type="ECO:0000256" key="1">
    <source>
        <dbReference type="ARBA" id="ARBA00022553"/>
    </source>
</evidence>
<dbReference type="Proteomes" id="UP000315534">
    <property type="component" value="Unassembled WGS sequence"/>
</dbReference>
<dbReference type="InterPro" id="IPR050595">
    <property type="entry name" value="Bact_response_regulator"/>
</dbReference>
<proteinExistence type="predicted"/>
<sequence length="140" mass="15787">MVDAMDKTIGITDADSKWLTKLRTAFERLGFSVITAENGSDLLVAFRNSALSILIADTQLKDMRGLELISTIRELDSTFPIVVTTSDYSDDLEIACRKLGIVFYARKPLNFEIIRWIVARHLRSPQAKREIVAAKNAERN</sequence>
<reference evidence="4 5" key="1">
    <citation type="submission" date="2019-03" db="EMBL/GenBank/DDBJ databases">
        <title>Metabolic potential of uncultured bacteria and archaea associated with petroleum seepage in deep-sea sediments.</title>
        <authorList>
            <person name="Dong X."/>
            <person name="Hubert C."/>
        </authorList>
    </citation>
    <scope>NUCLEOTIDE SEQUENCE [LARGE SCALE GENOMIC DNA]</scope>
    <source>
        <strain evidence="4">E29_bin36</strain>
    </source>
</reference>
<comment type="caution">
    <text evidence="4">The sequence shown here is derived from an EMBL/GenBank/DDBJ whole genome shotgun (WGS) entry which is preliminary data.</text>
</comment>
<evidence type="ECO:0000313" key="4">
    <source>
        <dbReference type="EMBL" id="TET79064.1"/>
    </source>
</evidence>
<evidence type="ECO:0000259" key="3">
    <source>
        <dbReference type="PROSITE" id="PS50110"/>
    </source>
</evidence>
<dbReference type="PANTHER" id="PTHR44591">
    <property type="entry name" value="STRESS RESPONSE REGULATOR PROTEIN 1"/>
    <property type="match status" value="1"/>
</dbReference>
<keyword evidence="1 2" id="KW-0597">Phosphoprotein</keyword>
<dbReference type="EMBL" id="SOIP01000445">
    <property type="protein sequence ID" value="TET79064.1"/>
    <property type="molecule type" value="Genomic_DNA"/>
</dbReference>
<accession>A0A523XIG3</accession>
<dbReference type="AlphaFoldDB" id="A0A523XIG3"/>
<feature type="domain" description="Response regulatory" evidence="3">
    <location>
        <begin position="8"/>
        <end position="122"/>
    </location>
</feature>
<dbReference type="PROSITE" id="PS50110">
    <property type="entry name" value="RESPONSE_REGULATORY"/>
    <property type="match status" value="1"/>
</dbReference>
<dbReference type="SMART" id="SM00448">
    <property type="entry name" value="REC"/>
    <property type="match status" value="1"/>
</dbReference>
<dbReference type="GO" id="GO:0000160">
    <property type="term" value="P:phosphorelay signal transduction system"/>
    <property type="evidence" value="ECO:0007669"/>
    <property type="project" value="InterPro"/>
</dbReference>
<dbReference type="Gene3D" id="3.40.50.2300">
    <property type="match status" value="1"/>
</dbReference>
<gene>
    <name evidence="4" type="ORF">E3J38_07735</name>
</gene>
<evidence type="ECO:0000256" key="2">
    <source>
        <dbReference type="PROSITE-ProRule" id="PRU00169"/>
    </source>
</evidence>
<dbReference type="CDD" id="cd00156">
    <property type="entry name" value="REC"/>
    <property type="match status" value="1"/>
</dbReference>
<organism evidence="4 5">
    <name type="scientific">candidate division TA06 bacterium</name>
    <dbReference type="NCBI Taxonomy" id="2250710"/>
    <lineage>
        <taxon>Bacteria</taxon>
        <taxon>Bacteria division TA06</taxon>
    </lineage>
</organism>
<feature type="modified residue" description="4-aspartylphosphate" evidence="2">
    <location>
        <position position="57"/>
    </location>
</feature>
<dbReference type="InterPro" id="IPR011006">
    <property type="entry name" value="CheY-like_superfamily"/>
</dbReference>
<protein>
    <submittedName>
        <fullName evidence="4">Response regulator</fullName>
    </submittedName>
</protein>